<organism evidence="17">
    <name type="scientific">Sporisorium scitamineum</name>
    <dbReference type="NCBI Taxonomy" id="49012"/>
    <lineage>
        <taxon>Eukaryota</taxon>
        <taxon>Fungi</taxon>
        <taxon>Dikarya</taxon>
        <taxon>Basidiomycota</taxon>
        <taxon>Ustilaginomycotina</taxon>
        <taxon>Ustilaginomycetes</taxon>
        <taxon>Ustilaginales</taxon>
        <taxon>Ustilaginaceae</taxon>
        <taxon>Sporisorium</taxon>
    </lineage>
</organism>
<dbReference type="InterPro" id="IPR055135">
    <property type="entry name" value="PRMT_dom"/>
</dbReference>
<accession>A0A127Z841</accession>
<evidence type="ECO:0000313" key="17">
    <source>
        <dbReference type="EMBL" id="CDU22280.1"/>
    </source>
</evidence>
<dbReference type="PANTHER" id="PTHR11006">
    <property type="entry name" value="PROTEIN ARGININE N-METHYLTRANSFERASE"/>
    <property type="match status" value="1"/>
</dbReference>
<dbReference type="GO" id="GO:0032259">
    <property type="term" value="P:methylation"/>
    <property type="evidence" value="ECO:0007669"/>
    <property type="project" value="UniProtKB-KW"/>
</dbReference>
<dbReference type="SUPFAM" id="SSF53335">
    <property type="entry name" value="S-adenosyl-L-methionine-dependent methyltransferases"/>
    <property type="match status" value="1"/>
</dbReference>
<dbReference type="OrthoDB" id="7848332at2759"/>
<evidence type="ECO:0000256" key="1">
    <source>
        <dbReference type="ARBA" id="ARBA00004514"/>
    </source>
</evidence>
<dbReference type="Pfam" id="PF21137">
    <property type="entry name" value="ANM3_C2H2_Zf"/>
    <property type="match status" value="1"/>
</dbReference>
<comment type="catalytic activity">
    <reaction evidence="10">
        <text>L-arginyl-[protein] + 2 S-adenosyl-L-methionine = N(omega),N(omega)-dimethyl-L-arginyl-[protein] + 2 S-adenosyl-L-homocysteine + 2 H(+)</text>
        <dbReference type="Rhea" id="RHEA:48096"/>
        <dbReference type="Rhea" id="RHEA-COMP:10532"/>
        <dbReference type="Rhea" id="RHEA-COMP:11991"/>
        <dbReference type="ChEBI" id="CHEBI:15378"/>
        <dbReference type="ChEBI" id="CHEBI:29965"/>
        <dbReference type="ChEBI" id="CHEBI:57856"/>
        <dbReference type="ChEBI" id="CHEBI:59789"/>
        <dbReference type="ChEBI" id="CHEBI:61897"/>
        <dbReference type="EC" id="2.1.1.319"/>
    </reaction>
    <physiologicalReaction direction="left-to-right" evidence="10">
        <dbReference type="Rhea" id="RHEA:48097"/>
    </physiologicalReaction>
</comment>
<keyword evidence="7" id="KW-0479">Metal-binding</keyword>
<dbReference type="GO" id="GO:0035242">
    <property type="term" value="F:protein-arginine omega-N asymmetric methyltransferase activity"/>
    <property type="evidence" value="ECO:0007669"/>
    <property type="project" value="UniProtKB-EC"/>
</dbReference>
<dbReference type="Pfam" id="PF06325">
    <property type="entry name" value="PrmA"/>
    <property type="match status" value="1"/>
</dbReference>
<dbReference type="FunFam" id="3.40.50.150:FF:000003">
    <property type="entry name" value="Blast:Protein arginine N-methyltransferase 1"/>
    <property type="match status" value="1"/>
</dbReference>
<keyword evidence="13" id="KW-0175">Coiled coil</keyword>
<dbReference type="Gene3D" id="2.70.160.11">
    <property type="entry name" value="Hnrnp arginine n-methyltransferase1"/>
    <property type="match status" value="1"/>
</dbReference>
<dbReference type="AlphaFoldDB" id="A0A127Z841"/>
<keyword evidence="6 12" id="KW-0949">S-adenosyl-L-methionine</keyword>
<feature type="domain" description="Protein arginine N-methyltransferase" evidence="16">
    <location>
        <begin position="379"/>
        <end position="480"/>
    </location>
</feature>
<dbReference type="GO" id="GO:0008270">
    <property type="term" value="F:zinc ion binding"/>
    <property type="evidence" value="ECO:0007669"/>
    <property type="project" value="UniProtKB-KW"/>
</dbReference>
<feature type="domain" description="Protein arginine N-methyltransferase 3-like C2H2 zinc finger" evidence="15">
    <location>
        <begin position="75"/>
        <end position="121"/>
    </location>
</feature>
<feature type="region of interest" description="Disordered" evidence="14">
    <location>
        <begin position="1"/>
        <end position="30"/>
    </location>
</feature>
<evidence type="ECO:0000256" key="5">
    <source>
        <dbReference type="ARBA" id="ARBA00022679"/>
    </source>
</evidence>
<evidence type="ECO:0000256" key="2">
    <source>
        <dbReference type="ARBA" id="ARBA00011925"/>
    </source>
</evidence>
<evidence type="ECO:0000256" key="14">
    <source>
        <dbReference type="SAM" id="MobiDB-lite"/>
    </source>
</evidence>
<dbReference type="InterPro" id="IPR029063">
    <property type="entry name" value="SAM-dependent_MTases_sf"/>
</dbReference>
<dbReference type="PANTHER" id="PTHR11006:SF53">
    <property type="entry name" value="PROTEIN ARGININE N-METHYLTRANSFERASE 3"/>
    <property type="match status" value="1"/>
</dbReference>
<dbReference type="CDD" id="cd02440">
    <property type="entry name" value="AdoMet_MTases"/>
    <property type="match status" value="1"/>
</dbReference>
<comment type="catalytic activity">
    <reaction evidence="11">
        <text>L-arginyl-[protein] + S-adenosyl-L-methionine = N(omega)-methyl-L-arginyl-[protein] + S-adenosyl-L-homocysteine + H(+)</text>
        <dbReference type="Rhea" id="RHEA:48100"/>
        <dbReference type="Rhea" id="RHEA-COMP:10532"/>
        <dbReference type="Rhea" id="RHEA-COMP:11990"/>
        <dbReference type="ChEBI" id="CHEBI:15378"/>
        <dbReference type="ChEBI" id="CHEBI:29965"/>
        <dbReference type="ChEBI" id="CHEBI:57856"/>
        <dbReference type="ChEBI" id="CHEBI:59789"/>
        <dbReference type="ChEBI" id="CHEBI:65280"/>
    </reaction>
    <physiologicalReaction direction="left-to-right" evidence="11">
        <dbReference type="Rhea" id="RHEA:48101"/>
    </physiologicalReaction>
</comment>
<dbReference type="InterPro" id="IPR049482">
    <property type="entry name" value="ANM3-like_C2H2_Zf"/>
</dbReference>
<proteinExistence type="predicted"/>
<evidence type="ECO:0000256" key="13">
    <source>
        <dbReference type="SAM" id="Coils"/>
    </source>
</evidence>
<dbReference type="EMBL" id="LK056655">
    <property type="protein sequence ID" value="CDU22280.1"/>
    <property type="molecule type" value="Genomic_DNA"/>
</dbReference>
<protein>
    <recommendedName>
        <fullName evidence="2">type I protein arginine methyltransferase</fullName>
        <ecNumber evidence="2">2.1.1.319</ecNumber>
    </recommendedName>
</protein>
<dbReference type="PROSITE" id="PS51678">
    <property type="entry name" value="SAM_MT_PRMT"/>
    <property type="match status" value="1"/>
</dbReference>
<keyword evidence="9" id="KW-0862">Zinc</keyword>
<evidence type="ECO:0000256" key="7">
    <source>
        <dbReference type="ARBA" id="ARBA00022723"/>
    </source>
</evidence>
<evidence type="ECO:0000259" key="15">
    <source>
        <dbReference type="Pfam" id="PF21137"/>
    </source>
</evidence>
<evidence type="ECO:0000256" key="11">
    <source>
        <dbReference type="ARBA" id="ARBA00049303"/>
    </source>
</evidence>
<name>A0A127Z841_9BASI</name>
<evidence type="ECO:0000256" key="12">
    <source>
        <dbReference type="PROSITE-ProRule" id="PRU01015"/>
    </source>
</evidence>
<dbReference type="Pfam" id="PF22528">
    <property type="entry name" value="PRMT_C"/>
    <property type="match status" value="2"/>
</dbReference>
<dbReference type="Gene3D" id="3.40.50.150">
    <property type="entry name" value="Vaccinia Virus protein VP39"/>
    <property type="match status" value="1"/>
</dbReference>
<dbReference type="InterPro" id="IPR036236">
    <property type="entry name" value="Znf_C2H2_sf"/>
</dbReference>
<evidence type="ECO:0000259" key="16">
    <source>
        <dbReference type="Pfam" id="PF22528"/>
    </source>
</evidence>
<sequence length="619" mass="68123">MVHKDPEGYISASDSASSFDDDHDFGDWKSDGSNPAAATLALFADASSGERKSFPSPIEALNHAKTHDKCDLVALVAKLQLDTLQVIRLINHVRRNNLSPEQVNGIQADDKVLSDDDELKPVPGFEDDGLLQVDFNLLATDVAASTAGEGSSDKQRIQELEQQLATARAAFDELRSIHASTLGLSSTDLTESSGAQLSANQRSQLASSSLSTAAARTRRGANDAEDDVLYFDSYSTNSIHQTMITDSARTLSYAQFLLHPANAHLIRGKTVMDVGCGTGILSLFAARAGAKQVIAIDASAIVERAKQNVEANGFGHVVKVHRGKLEDLAEELNQYEGKVDVLVSEWMGYFLLYENMLPSVLVARDRYLHPTTGILAPNRMTMHLAAFESPTLLQNKLKFWDDVHGFNMTSMTTGLLDEAFVDVLDAKEVVSDSFIFADLDLPTLPAKQPEPNSEFTLLITKDCPELHGFISWFDTFFFPSPHLPPSPPTHCPPFTLQPHHIPSLDLKHNQTTPSSVEENQASQAGATVSFSTSPFSKETHWQQTLFVLKHPLTNVHKGDTIKGRIVVLQDRKHSRQLEVELHYRHHQHHVKREGEEGGKVGEGGGRKVETQLVQVYMVR</sequence>
<gene>
    <name evidence="17" type="ORF">SPSC_00910</name>
</gene>
<dbReference type="EC" id="2.1.1.319" evidence="2"/>
<evidence type="ECO:0000256" key="10">
    <source>
        <dbReference type="ARBA" id="ARBA00047384"/>
    </source>
</evidence>
<evidence type="ECO:0000256" key="6">
    <source>
        <dbReference type="ARBA" id="ARBA00022691"/>
    </source>
</evidence>
<reference evidence="17" key="1">
    <citation type="submission" date="2014-06" db="EMBL/GenBank/DDBJ databases">
        <authorList>
            <person name="Ju J."/>
            <person name="Zhang J."/>
        </authorList>
    </citation>
    <scope>NUCLEOTIDE SEQUENCE</scope>
    <source>
        <strain evidence="17">SscI8</strain>
    </source>
</reference>
<dbReference type="SUPFAM" id="SSF57667">
    <property type="entry name" value="beta-beta-alpha zinc fingers"/>
    <property type="match status" value="1"/>
</dbReference>
<dbReference type="InterPro" id="IPR025799">
    <property type="entry name" value="Arg_MeTrfase"/>
</dbReference>
<keyword evidence="5 12" id="KW-0808">Transferase</keyword>
<dbReference type="GO" id="GO:0005829">
    <property type="term" value="C:cytosol"/>
    <property type="evidence" value="ECO:0007669"/>
    <property type="project" value="UniProtKB-SubCell"/>
</dbReference>
<feature type="coiled-coil region" evidence="13">
    <location>
        <begin position="318"/>
        <end position="345"/>
    </location>
</feature>
<evidence type="ECO:0000256" key="4">
    <source>
        <dbReference type="ARBA" id="ARBA00022603"/>
    </source>
</evidence>
<dbReference type="GO" id="GO:0042054">
    <property type="term" value="F:histone methyltransferase activity"/>
    <property type="evidence" value="ECO:0007669"/>
    <property type="project" value="TreeGrafter"/>
</dbReference>
<feature type="domain" description="Protein arginine N-methyltransferase" evidence="16">
    <location>
        <begin position="526"/>
        <end position="586"/>
    </location>
</feature>
<keyword evidence="8" id="KW-0863">Zinc-finger</keyword>
<evidence type="ECO:0000256" key="3">
    <source>
        <dbReference type="ARBA" id="ARBA00022490"/>
    </source>
</evidence>
<keyword evidence="3" id="KW-0963">Cytoplasm</keyword>
<evidence type="ECO:0000256" key="9">
    <source>
        <dbReference type="ARBA" id="ARBA00022833"/>
    </source>
</evidence>
<comment type="subcellular location">
    <subcellularLocation>
        <location evidence="1">Cytoplasm</location>
        <location evidence="1">Cytosol</location>
    </subcellularLocation>
</comment>
<evidence type="ECO:0000256" key="8">
    <source>
        <dbReference type="ARBA" id="ARBA00022771"/>
    </source>
</evidence>
<keyword evidence="4 12" id="KW-0489">Methyltransferase</keyword>
<dbReference type="GO" id="GO:0005634">
    <property type="term" value="C:nucleus"/>
    <property type="evidence" value="ECO:0007669"/>
    <property type="project" value="TreeGrafter"/>
</dbReference>